<dbReference type="InterPro" id="IPR011991">
    <property type="entry name" value="ArsR-like_HTH"/>
</dbReference>
<dbReference type="PANTHER" id="PTHR33164">
    <property type="entry name" value="TRANSCRIPTIONAL REGULATOR, MARR FAMILY"/>
    <property type="match status" value="1"/>
</dbReference>
<dbReference type="InterPro" id="IPR036390">
    <property type="entry name" value="WH_DNA-bd_sf"/>
</dbReference>
<evidence type="ECO:0000313" key="3">
    <source>
        <dbReference type="Proteomes" id="UP000469421"/>
    </source>
</evidence>
<feature type="domain" description="HTH marR-type" evidence="1">
    <location>
        <begin position="4"/>
        <end position="136"/>
    </location>
</feature>
<comment type="caution">
    <text evidence="2">The sequence shown here is derived from an EMBL/GenBank/DDBJ whole genome shotgun (WGS) entry which is preliminary data.</text>
</comment>
<dbReference type="InterPro" id="IPR036388">
    <property type="entry name" value="WH-like_DNA-bd_sf"/>
</dbReference>
<dbReference type="CDD" id="cd00090">
    <property type="entry name" value="HTH_ARSR"/>
    <property type="match status" value="1"/>
</dbReference>
<dbReference type="InterPro" id="IPR000835">
    <property type="entry name" value="HTH_MarR-typ"/>
</dbReference>
<dbReference type="InterPro" id="IPR039422">
    <property type="entry name" value="MarR/SlyA-like"/>
</dbReference>
<reference evidence="2 3" key="1">
    <citation type="submission" date="2019-10" db="EMBL/GenBank/DDBJ databases">
        <title>Alcanivorax sp.PA15-N-34 draft genome sequence.</title>
        <authorList>
            <person name="Liao X."/>
            <person name="Shao Z."/>
        </authorList>
    </citation>
    <scope>NUCLEOTIDE SEQUENCE [LARGE SCALE GENOMIC DNA]</scope>
    <source>
        <strain evidence="2 3">PA15-N-34</strain>
    </source>
</reference>
<dbReference type="PRINTS" id="PR00598">
    <property type="entry name" value="HTHMARR"/>
</dbReference>
<dbReference type="SMART" id="SM00347">
    <property type="entry name" value="HTH_MARR"/>
    <property type="match status" value="1"/>
</dbReference>
<dbReference type="GO" id="GO:0006950">
    <property type="term" value="P:response to stress"/>
    <property type="evidence" value="ECO:0007669"/>
    <property type="project" value="TreeGrafter"/>
</dbReference>
<dbReference type="SUPFAM" id="SSF46785">
    <property type="entry name" value="Winged helix' DNA-binding domain"/>
    <property type="match status" value="1"/>
</dbReference>
<accession>A0A6N7LRA5</accession>
<dbReference type="PANTHER" id="PTHR33164:SF89">
    <property type="entry name" value="MARR FAMILY REGULATORY PROTEIN"/>
    <property type="match status" value="1"/>
</dbReference>
<dbReference type="EMBL" id="WIRE01000001">
    <property type="protein sequence ID" value="MQX52918.1"/>
    <property type="molecule type" value="Genomic_DNA"/>
</dbReference>
<dbReference type="GO" id="GO:0003700">
    <property type="term" value="F:DNA-binding transcription factor activity"/>
    <property type="evidence" value="ECO:0007669"/>
    <property type="project" value="InterPro"/>
</dbReference>
<dbReference type="Pfam" id="PF01047">
    <property type="entry name" value="MarR"/>
    <property type="match status" value="1"/>
</dbReference>
<gene>
    <name evidence="2" type="ORF">GFN93_06625</name>
</gene>
<dbReference type="Gene3D" id="1.10.10.10">
    <property type="entry name" value="Winged helix-like DNA-binding domain superfamily/Winged helix DNA-binding domain"/>
    <property type="match status" value="1"/>
</dbReference>
<name>A0A6N7LRA5_9GAMM</name>
<dbReference type="Proteomes" id="UP000469421">
    <property type="component" value="Unassembled WGS sequence"/>
</dbReference>
<evidence type="ECO:0000259" key="1">
    <source>
        <dbReference type="PROSITE" id="PS50995"/>
    </source>
</evidence>
<dbReference type="RefSeq" id="WP_153501864.1">
    <property type="nucleotide sequence ID" value="NZ_JBMZXE010000186.1"/>
</dbReference>
<keyword evidence="3" id="KW-1185">Reference proteome</keyword>
<evidence type="ECO:0000313" key="2">
    <source>
        <dbReference type="EMBL" id="MQX52918.1"/>
    </source>
</evidence>
<proteinExistence type="predicted"/>
<dbReference type="AlphaFoldDB" id="A0A6N7LRA5"/>
<dbReference type="PROSITE" id="PS50995">
    <property type="entry name" value="HTH_MARR_2"/>
    <property type="match status" value="1"/>
</dbReference>
<protein>
    <submittedName>
        <fullName evidence="2">MarR family transcriptional regulator</fullName>
    </submittedName>
</protein>
<organism evidence="2 3">
    <name type="scientific">Alcanivorax sediminis</name>
    <dbReference type="NCBI Taxonomy" id="2663008"/>
    <lineage>
        <taxon>Bacteria</taxon>
        <taxon>Pseudomonadati</taxon>
        <taxon>Pseudomonadota</taxon>
        <taxon>Gammaproteobacteria</taxon>
        <taxon>Oceanospirillales</taxon>
        <taxon>Alcanivoracaceae</taxon>
        <taxon>Alcanivorax</taxon>
    </lineage>
</organism>
<sequence length="172" mass="19121">MARHEDVLISLRQIIRATDLYSRKLSKVSGLTSPQLLIMQAIGAKGEITMGDLANEVSLSQATVTTILDRLEKRSLIERKRGESDKRRVYATLTGDGESIIEQAPTPLQEEFIARFDRLEDWEQSLILSSLQRVAAMMNAEEIDASPVLDLGAIDRAQPTLEIPQRSTGSDQ</sequence>